<protein>
    <submittedName>
        <fullName evidence="1">Uncharacterized protein</fullName>
    </submittedName>
</protein>
<reference evidence="1 2" key="1">
    <citation type="submission" date="2019-12" db="EMBL/GenBank/DDBJ databases">
        <title>Whole genome shotgun sequence of Streptomyces hygroscopicus subsp. glebosus NBRC 13786.</title>
        <authorList>
            <person name="Ichikawa N."/>
            <person name="Kimura A."/>
            <person name="Kitahashi Y."/>
            <person name="Komaki H."/>
            <person name="Tamura T."/>
        </authorList>
    </citation>
    <scope>NUCLEOTIDE SEQUENCE [LARGE SCALE GENOMIC DNA]</scope>
    <source>
        <strain evidence="1 2">NBRC 13786</strain>
    </source>
</reference>
<name>A0A640SX06_9ACTN</name>
<dbReference type="EMBL" id="BLIO01000001">
    <property type="protein sequence ID" value="GFE14606.1"/>
    <property type="molecule type" value="Genomic_DNA"/>
</dbReference>
<organism evidence="1 2">
    <name type="scientific">Streptomyces glebosus</name>
    <dbReference type="NCBI Taxonomy" id="249580"/>
    <lineage>
        <taxon>Bacteria</taxon>
        <taxon>Bacillati</taxon>
        <taxon>Actinomycetota</taxon>
        <taxon>Actinomycetes</taxon>
        <taxon>Kitasatosporales</taxon>
        <taxon>Streptomycetaceae</taxon>
        <taxon>Streptomyces</taxon>
    </lineage>
</organism>
<evidence type="ECO:0000313" key="1">
    <source>
        <dbReference type="EMBL" id="GFE14606.1"/>
    </source>
</evidence>
<proteinExistence type="predicted"/>
<gene>
    <name evidence="1" type="ORF">Sgleb_26530</name>
</gene>
<dbReference type="Proteomes" id="UP000430079">
    <property type="component" value="Unassembled WGS sequence"/>
</dbReference>
<comment type="caution">
    <text evidence="1">The sequence shown here is derived from an EMBL/GenBank/DDBJ whole genome shotgun (WGS) entry which is preliminary data.</text>
</comment>
<accession>A0A640SX06</accession>
<dbReference type="AlphaFoldDB" id="A0A640SX06"/>
<sequence>MLDLIPLDPHFLPSLAATDGAQARLRQLAPEALGGHGVWSLPGTASSRRIQSASCPFVTPSPRN</sequence>
<evidence type="ECO:0000313" key="2">
    <source>
        <dbReference type="Proteomes" id="UP000430079"/>
    </source>
</evidence>
<keyword evidence="2" id="KW-1185">Reference proteome</keyword>